<feature type="compositionally biased region" description="Low complexity" evidence="5">
    <location>
        <begin position="156"/>
        <end position="165"/>
    </location>
</feature>
<dbReference type="Gene3D" id="1.10.3630.10">
    <property type="entry name" value="yeast vps74-n-term truncation variant domain like"/>
    <property type="match status" value="1"/>
</dbReference>
<sequence length="217" mass="23425">MQTDAGSGLAEDFLLAVYLDGQGRVPHYRTGLDFGLSAAMLMELALGGFIHTADGYIVADHGTDPRDPALREVLTRIRSSRTPRRTSEWVKTLSVNAHKQLSAGLITHGVLARAPRRLPLPTRPARRYNLLQPTRRDAALRSLNDPSNHSDHSDHSTAPAAPAAPAALAALASACEATPGGQEHSEPEAQLQSLSPTCRQILNAVTDCIQPLKYTWD</sequence>
<dbReference type="Proteomes" id="UP001600650">
    <property type="component" value="Unassembled WGS sequence"/>
</dbReference>
<evidence type="ECO:0000256" key="5">
    <source>
        <dbReference type="SAM" id="MobiDB-lite"/>
    </source>
</evidence>
<dbReference type="EMBL" id="JBHVBU010000133">
    <property type="protein sequence ID" value="MFE7967213.1"/>
    <property type="molecule type" value="Genomic_DNA"/>
</dbReference>
<gene>
    <name evidence="6" type="ORF">ACFU0X_29960</name>
</gene>
<name>A0ABW6JP84_STRCE</name>
<comment type="subcellular location">
    <subcellularLocation>
        <location evidence="1">Golgi apparatus membrane</location>
        <topology evidence="1">Peripheral membrane protein</topology>
        <orientation evidence="1">Cytoplasmic side</orientation>
    </subcellularLocation>
</comment>
<keyword evidence="2" id="KW-0333">Golgi apparatus</keyword>
<dbReference type="InterPro" id="IPR038261">
    <property type="entry name" value="GPP34-like_sf"/>
</dbReference>
<comment type="caution">
    <text evidence="6">The sequence shown here is derived from an EMBL/GenBank/DDBJ whole genome shotgun (WGS) entry which is preliminary data.</text>
</comment>
<organism evidence="6 7">
    <name type="scientific">Streptomyces cellulosae</name>
    <dbReference type="NCBI Taxonomy" id="1968"/>
    <lineage>
        <taxon>Bacteria</taxon>
        <taxon>Bacillati</taxon>
        <taxon>Actinomycetota</taxon>
        <taxon>Actinomycetes</taxon>
        <taxon>Kitasatosporales</taxon>
        <taxon>Streptomycetaceae</taxon>
        <taxon>Streptomyces</taxon>
    </lineage>
</organism>
<keyword evidence="7" id="KW-1185">Reference proteome</keyword>
<evidence type="ECO:0000313" key="6">
    <source>
        <dbReference type="EMBL" id="MFE7967213.1"/>
    </source>
</evidence>
<accession>A0ABW6JP84</accession>
<dbReference type="InterPro" id="IPR008628">
    <property type="entry name" value="GPP34-like"/>
</dbReference>
<evidence type="ECO:0000256" key="3">
    <source>
        <dbReference type="ARBA" id="ARBA00023121"/>
    </source>
</evidence>
<keyword evidence="3" id="KW-0446">Lipid-binding</keyword>
<reference evidence="6 7" key="1">
    <citation type="submission" date="2024-09" db="EMBL/GenBank/DDBJ databases">
        <title>The Natural Products Discovery Center: Release of the First 8490 Sequenced Strains for Exploring Actinobacteria Biosynthetic Diversity.</title>
        <authorList>
            <person name="Kalkreuter E."/>
            <person name="Kautsar S.A."/>
            <person name="Yang D."/>
            <person name="Bader C.D."/>
            <person name="Teijaro C.N."/>
            <person name="Fluegel L."/>
            <person name="Davis C.M."/>
            <person name="Simpson J.R."/>
            <person name="Lauterbach L."/>
            <person name="Steele A.D."/>
            <person name="Gui C."/>
            <person name="Meng S."/>
            <person name="Li G."/>
            <person name="Viehrig K."/>
            <person name="Ye F."/>
            <person name="Su P."/>
            <person name="Kiefer A.F."/>
            <person name="Nichols A."/>
            <person name="Cepeda A.J."/>
            <person name="Yan W."/>
            <person name="Fan B."/>
            <person name="Jiang Y."/>
            <person name="Adhikari A."/>
            <person name="Zheng C.-J."/>
            <person name="Schuster L."/>
            <person name="Cowan T.M."/>
            <person name="Smanski M.J."/>
            <person name="Chevrette M.G."/>
            <person name="De Carvalho L.P.S."/>
            <person name="Shen B."/>
        </authorList>
    </citation>
    <scope>NUCLEOTIDE SEQUENCE [LARGE SCALE GENOMIC DNA]</scope>
    <source>
        <strain evidence="6 7">NPDC057399</strain>
    </source>
</reference>
<evidence type="ECO:0000256" key="2">
    <source>
        <dbReference type="ARBA" id="ARBA00023034"/>
    </source>
</evidence>
<evidence type="ECO:0000256" key="4">
    <source>
        <dbReference type="ARBA" id="ARBA00023136"/>
    </source>
</evidence>
<keyword evidence="4" id="KW-0472">Membrane</keyword>
<dbReference type="RefSeq" id="WP_381728491.1">
    <property type="nucleotide sequence ID" value="NZ_JBHVBU010000133.1"/>
</dbReference>
<feature type="region of interest" description="Disordered" evidence="5">
    <location>
        <begin position="141"/>
        <end position="165"/>
    </location>
</feature>
<proteinExistence type="predicted"/>
<evidence type="ECO:0000256" key="1">
    <source>
        <dbReference type="ARBA" id="ARBA00004255"/>
    </source>
</evidence>
<protein>
    <submittedName>
        <fullName evidence="6">GPP34 family phosphoprotein</fullName>
    </submittedName>
</protein>
<evidence type="ECO:0000313" key="7">
    <source>
        <dbReference type="Proteomes" id="UP001600650"/>
    </source>
</evidence>
<dbReference type="Pfam" id="PF05719">
    <property type="entry name" value="GPP34"/>
    <property type="match status" value="1"/>
</dbReference>